<evidence type="ECO:0000313" key="2">
    <source>
        <dbReference type="EMBL" id="QHT99468.1"/>
    </source>
</evidence>
<sequence length="284" mass="33213">MMSEVTMKADKEAKKLADKEAKEAKKIADKEDKEAKKLADKEAKEAKKIADKEDKEAKKIADKEAKELAKKTANEEKEQKRINDNQNMTDSEWLCARYKNENKNKIEILPAEILKSLYQGFCSHITNFLNIERSLGQYIDRVTNFPSYISENFVLHILITLNIQCYWNCKGDIMVNHNDENGFVQGEVKCCFHGPSQFSPDKKKEGHTLYYLDSTEHLEKKGYVKLYEIKNYINELKKVPINKKQLLEEQQDSKRRPRFSIKDVWPDLHPIWEGNIYDILDNSM</sequence>
<reference evidence="2" key="1">
    <citation type="journal article" date="2020" name="Nature">
        <title>Giant virus diversity and host interactions through global metagenomics.</title>
        <authorList>
            <person name="Schulz F."/>
            <person name="Roux S."/>
            <person name="Paez-Espino D."/>
            <person name="Jungbluth S."/>
            <person name="Walsh D.A."/>
            <person name="Denef V.J."/>
            <person name="McMahon K.D."/>
            <person name="Konstantinidis K.T."/>
            <person name="Eloe-Fadrosh E.A."/>
            <person name="Kyrpides N.C."/>
            <person name="Woyke T."/>
        </authorList>
    </citation>
    <scope>NUCLEOTIDE SEQUENCE</scope>
    <source>
        <strain evidence="2">GVMAG-M-3300025699-48</strain>
    </source>
</reference>
<organism evidence="2">
    <name type="scientific">viral metagenome</name>
    <dbReference type="NCBI Taxonomy" id="1070528"/>
    <lineage>
        <taxon>unclassified sequences</taxon>
        <taxon>metagenomes</taxon>
        <taxon>organismal metagenomes</taxon>
    </lineage>
</organism>
<accession>A0A6C0J1E5</accession>
<dbReference type="AlphaFoldDB" id="A0A6C0J1E5"/>
<dbReference type="InterPro" id="IPR019037">
    <property type="entry name" value="Restrct_endonuc_II_Bsp6I"/>
</dbReference>
<dbReference type="Pfam" id="PF09504">
    <property type="entry name" value="RE_Bsp6I"/>
    <property type="match status" value="1"/>
</dbReference>
<feature type="region of interest" description="Disordered" evidence="1">
    <location>
        <begin position="1"/>
        <end position="59"/>
    </location>
</feature>
<dbReference type="EMBL" id="MN740308">
    <property type="protein sequence ID" value="QHT99468.1"/>
    <property type="molecule type" value="Genomic_DNA"/>
</dbReference>
<name>A0A6C0J1E5_9ZZZZ</name>
<protein>
    <submittedName>
        <fullName evidence="2">Uncharacterized protein</fullName>
    </submittedName>
</protein>
<feature type="compositionally biased region" description="Basic and acidic residues" evidence="1">
    <location>
        <begin position="7"/>
        <end position="59"/>
    </location>
</feature>
<evidence type="ECO:0000256" key="1">
    <source>
        <dbReference type="SAM" id="MobiDB-lite"/>
    </source>
</evidence>
<proteinExistence type="predicted"/>